<evidence type="ECO:0000256" key="1">
    <source>
        <dbReference type="SAM" id="Phobius"/>
    </source>
</evidence>
<name>A0A0H2RQQ8_9AGAM</name>
<keyword evidence="3" id="KW-1185">Reference proteome</keyword>
<proteinExistence type="predicted"/>
<reference evidence="2 3" key="1">
    <citation type="submission" date="2015-04" db="EMBL/GenBank/DDBJ databases">
        <title>Complete genome sequence of Schizopora paradoxa KUC8140, a cosmopolitan wood degrader in East Asia.</title>
        <authorList>
            <consortium name="DOE Joint Genome Institute"/>
            <person name="Min B."/>
            <person name="Park H."/>
            <person name="Jang Y."/>
            <person name="Kim J.-J."/>
            <person name="Kim K.H."/>
            <person name="Pangilinan J."/>
            <person name="Lipzen A."/>
            <person name="Riley R."/>
            <person name="Grigoriev I.V."/>
            <person name="Spatafora J.W."/>
            <person name="Choi I.-G."/>
        </authorList>
    </citation>
    <scope>NUCLEOTIDE SEQUENCE [LARGE SCALE GENOMIC DNA]</scope>
    <source>
        <strain evidence="2 3">KUC8140</strain>
    </source>
</reference>
<dbReference type="AlphaFoldDB" id="A0A0H2RQQ8"/>
<sequence length="138" mass="15433">MSGLKGKVEFLRNHREDRGRTFERRSTLEALHFILSHAQLCEGILSISSPSPGSFFRNLSSRLSRVVRPSLRLAVVVVKGKRTRRRGEILISQTPGTLGFRRGSPFLGWCALQATCLRRAFSILSILSTMSIIVVLLP</sequence>
<evidence type="ECO:0000313" key="3">
    <source>
        <dbReference type="Proteomes" id="UP000053477"/>
    </source>
</evidence>
<dbReference type="EMBL" id="KQ085952">
    <property type="protein sequence ID" value="KLO13902.1"/>
    <property type="molecule type" value="Genomic_DNA"/>
</dbReference>
<protein>
    <submittedName>
        <fullName evidence="2">Uncharacterized protein</fullName>
    </submittedName>
</protein>
<keyword evidence="1" id="KW-0812">Transmembrane</keyword>
<keyword evidence="1" id="KW-0472">Membrane</keyword>
<dbReference type="InParanoid" id="A0A0H2RQQ8"/>
<evidence type="ECO:0000313" key="2">
    <source>
        <dbReference type="EMBL" id="KLO13902.1"/>
    </source>
</evidence>
<gene>
    <name evidence="2" type="ORF">SCHPADRAFT_341778</name>
</gene>
<keyword evidence="1" id="KW-1133">Transmembrane helix</keyword>
<organism evidence="2 3">
    <name type="scientific">Schizopora paradoxa</name>
    <dbReference type="NCBI Taxonomy" id="27342"/>
    <lineage>
        <taxon>Eukaryota</taxon>
        <taxon>Fungi</taxon>
        <taxon>Dikarya</taxon>
        <taxon>Basidiomycota</taxon>
        <taxon>Agaricomycotina</taxon>
        <taxon>Agaricomycetes</taxon>
        <taxon>Hymenochaetales</taxon>
        <taxon>Schizoporaceae</taxon>
        <taxon>Schizopora</taxon>
    </lineage>
</organism>
<dbReference type="Proteomes" id="UP000053477">
    <property type="component" value="Unassembled WGS sequence"/>
</dbReference>
<accession>A0A0H2RQQ8</accession>
<feature type="transmembrane region" description="Helical" evidence="1">
    <location>
        <begin position="120"/>
        <end position="137"/>
    </location>
</feature>